<keyword evidence="2" id="KW-1185">Reference proteome</keyword>
<dbReference type="Proteomes" id="UP000002668">
    <property type="component" value="Genome"/>
</dbReference>
<gene>
    <name evidence="1" type="ORF">LEMA_uP112680.1</name>
</gene>
<dbReference type="EMBL" id="FP929128">
    <property type="protein sequence ID" value="CBX96349.1"/>
    <property type="molecule type" value="Genomic_DNA"/>
</dbReference>
<dbReference type="VEuPathDB" id="FungiDB:LEMA_uP112680.1"/>
<name>E4ZYA4_LEPMJ</name>
<dbReference type="AlphaFoldDB" id="E4ZYA4"/>
<sequence length="58" mass="6311">MLNLLVKALRLAAHTRPSQAVTGAARLDCLSFETGQIPGRSLVEERGLECFDMEKPGL</sequence>
<proteinExistence type="predicted"/>
<accession>E4ZYA4</accession>
<evidence type="ECO:0000313" key="2">
    <source>
        <dbReference type="Proteomes" id="UP000002668"/>
    </source>
</evidence>
<protein>
    <submittedName>
        <fullName evidence="1">Predicted protein</fullName>
    </submittedName>
</protein>
<reference evidence="2" key="1">
    <citation type="journal article" date="2011" name="Nat. Commun.">
        <title>Effector diversification within compartments of the Leptosphaeria maculans genome affected by Repeat-Induced Point mutations.</title>
        <authorList>
            <person name="Rouxel T."/>
            <person name="Grandaubert J."/>
            <person name="Hane J.K."/>
            <person name="Hoede C."/>
            <person name="van de Wouw A.P."/>
            <person name="Couloux A."/>
            <person name="Dominguez V."/>
            <person name="Anthouard V."/>
            <person name="Bally P."/>
            <person name="Bourras S."/>
            <person name="Cozijnsen A.J."/>
            <person name="Ciuffetti L.M."/>
            <person name="Degrave A."/>
            <person name="Dilmaghani A."/>
            <person name="Duret L."/>
            <person name="Fudal I."/>
            <person name="Goodwin S.B."/>
            <person name="Gout L."/>
            <person name="Glaser N."/>
            <person name="Linglin J."/>
            <person name="Kema G.H.J."/>
            <person name="Lapalu N."/>
            <person name="Lawrence C.B."/>
            <person name="May K."/>
            <person name="Meyer M."/>
            <person name="Ollivier B."/>
            <person name="Poulain J."/>
            <person name="Schoch C.L."/>
            <person name="Simon A."/>
            <person name="Spatafora J.W."/>
            <person name="Stachowiak A."/>
            <person name="Turgeon B.G."/>
            <person name="Tyler B.M."/>
            <person name="Vincent D."/>
            <person name="Weissenbach J."/>
            <person name="Amselem J."/>
            <person name="Quesneville H."/>
            <person name="Oliver R.P."/>
            <person name="Wincker P."/>
            <person name="Balesdent M.-H."/>
            <person name="Howlett B.J."/>
        </authorList>
    </citation>
    <scope>NUCLEOTIDE SEQUENCE [LARGE SCALE GENOMIC DNA]</scope>
    <source>
        <strain evidence="2">JN3 / isolate v23.1.3 / race Av1-4-5-6-7-8</strain>
    </source>
</reference>
<dbReference type="HOGENOM" id="CLU_2979542_0_0_1"/>
<dbReference type="InParanoid" id="E4ZYA4"/>
<organism evidence="2">
    <name type="scientific">Leptosphaeria maculans (strain JN3 / isolate v23.1.3 / race Av1-4-5-6-7-8)</name>
    <name type="common">Blackleg fungus</name>
    <name type="synonym">Phoma lingam</name>
    <dbReference type="NCBI Taxonomy" id="985895"/>
    <lineage>
        <taxon>Eukaryota</taxon>
        <taxon>Fungi</taxon>
        <taxon>Dikarya</taxon>
        <taxon>Ascomycota</taxon>
        <taxon>Pezizomycotina</taxon>
        <taxon>Dothideomycetes</taxon>
        <taxon>Pleosporomycetidae</taxon>
        <taxon>Pleosporales</taxon>
        <taxon>Pleosporineae</taxon>
        <taxon>Leptosphaeriaceae</taxon>
        <taxon>Plenodomus</taxon>
        <taxon>Plenodomus lingam/Leptosphaeria maculans species complex</taxon>
    </lineage>
</organism>
<evidence type="ECO:0000313" key="1">
    <source>
        <dbReference type="EMBL" id="CBX96349.1"/>
    </source>
</evidence>